<proteinExistence type="predicted"/>
<reference evidence="2" key="1">
    <citation type="submission" date="2016-10" db="EMBL/GenBank/DDBJ databases">
        <authorList>
            <person name="Varghese N."/>
            <person name="Submissions S."/>
        </authorList>
    </citation>
    <scope>NUCLEOTIDE SEQUENCE [LARGE SCALE GENOMIC DNA]</scope>
    <source>
        <strain evidence="2">CGMCC 4.2126</strain>
    </source>
</reference>
<name>A0A1I3Z940_9ACTN</name>
<keyword evidence="2" id="KW-1185">Reference proteome</keyword>
<evidence type="ECO:0000313" key="2">
    <source>
        <dbReference type="Proteomes" id="UP000199111"/>
    </source>
</evidence>
<evidence type="ECO:0000313" key="1">
    <source>
        <dbReference type="EMBL" id="SFK40584.1"/>
    </source>
</evidence>
<dbReference type="Proteomes" id="UP000199111">
    <property type="component" value="Unassembled WGS sequence"/>
</dbReference>
<protein>
    <submittedName>
        <fullName evidence="1">Uncharacterized protein</fullName>
    </submittedName>
</protein>
<gene>
    <name evidence="1" type="ORF">SAMN05216275_12471</name>
</gene>
<dbReference type="AlphaFoldDB" id="A0A1I3Z940"/>
<accession>A0A1I3Z940</accession>
<dbReference type="RefSeq" id="WP_093890059.1">
    <property type="nucleotide sequence ID" value="NZ_FOQY01000024.1"/>
</dbReference>
<dbReference type="EMBL" id="FOQY01000024">
    <property type="protein sequence ID" value="SFK40584.1"/>
    <property type="molecule type" value="Genomic_DNA"/>
</dbReference>
<organism evidence="1 2">
    <name type="scientific">Streptosporangium canum</name>
    <dbReference type="NCBI Taxonomy" id="324952"/>
    <lineage>
        <taxon>Bacteria</taxon>
        <taxon>Bacillati</taxon>
        <taxon>Actinomycetota</taxon>
        <taxon>Actinomycetes</taxon>
        <taxon>Streptosporangiales</taxon>
        <taxon>Streptosporangiaceae</taxon>
        <taxon>Streptosporangium</taxon>
    </lineage>
</organism>
<sequence length="93" mass="10137">MLVELTIKRITPEAPDNSPIDGVRILSLLPAQWRKELIAANGEIVVRVHTDDGATAAQVRVKATAALTAPEVSHWRLATCDILAIGHPDPRRQ</sequence>
<dbReference type="GeneID" id="96301429"/>